<dbReference type="Proteomes" id="UP000274601">
    <property type="component" value="Unassembled WGS sequence"/>
</dbReference>
<evidence type="ECO:0000313" key="5">
    <source>
        <dbReference type="EMBL" id="RKS68250.1"/>
    </source>
</evidence>
<keyword evidence="6" id="KW-1185">Reference proteome</keyword>
<evidence type="ECO:0000259" key="4">
    <source>
        <dbReference type="Pfam" id="PF03787"/>
    </source>
</evidence>
<dbReference type="PANTHER" id="PTHR39965">
    <property type="entry name" value="CRISPR SYSTEM CMR SUBUNIT CMR6"/>
    <property type="match status" value="1"/>
</dbReference>
<dbReference type="RefSeq" id="WP_121438169.1">
    <property type="nucleotide sequence ID" value="NZ_RBWU01000008.1"/>
</dbReference>
<proteinExistence type="predicted"/>
<evidence type="ECO:0000256" key="3">
    <source>
        <dbReference type="SAM" id="MobiDB-lite"/>
    </source>
</evidence>
<feature type="region of interest" description="Disordered" evidence="3">
    <location>
        <begin position="71"/>
        <end position="90"/>
    </location>
</feature>
<dbReference type="InterPro" id="IPR010172">
    <property type="entry name" value="CRISPR-assoc_prot_TM1791"/>
</dbReference>
<feature type="domain" description="CRISPR type III-associated protein" evidence="4">
    <location>
        <begin position="122"/>
        <end position="291"/>
    </location>
</feature>
<dbReference type="InterPro" id="IPR005537">
    <property type="entry name" value="RAMP_III_fam"/>
</dbReference>
<comment type="caution">
    <text evidence="5">The sequence shown here is derived from an EMBL/GenBank/DDBJ whole genome shotgun (WGS) entry which is preliminary data.</text>
</comment>
<accession>A0A495Q9S5</accession>
<protein>
    <submittedName>
        <fullName evidence="5">CRISPR-associated protein Cmr6</fullName>
    </submittedName>
</protein>
<dbReference type="AlphaFoldDB" id="A0A495Q9S5"/>
<organism evidence="5 6">
    <name type="scientific">Actinomadura pelletieri DSM 43383</name>
    <dbReference type="NCBI Taxonomy" id="1120940"/>
    <lineage>
        <taxon>Bacteria</taxon>
        <taxon>Bacillati</taxon>
        <taxon>Actinomycetota</taxon>
        <taxon>Actinomycetes</taxon>
        <taxon>Streptosporangiales</taxon>
        <taxon>Thermomonosporaceae</taxon>
        <taxon>Actinomadura</taxon>
    </lineage>
</organism>
<feature type="compositionally biased region" description="Basic and acidic residues" evidence="3">
    <location>
        <begin position="17"/>
        <end position="27"/>
    </location>
</feature>
<name>A0A495Q9S5_9ACTN</name>
<dbReference type="PANTHER" id="PTHR39965:SF1">
    <property type="entry name" value="CRISPR SYSTEM CMR SUBUNIT CMR6"/>
    <property type="match status" value="1"/>
</dbReference>
<feature type="region of interest" description="Disordered" evidence="3">
    <location>
        <begin position="1"/>
        <end position="33"/>
    </location>
</feature>
<dbReference type="NCBIfam" id="TIGR01898">
    <property type="entry name" value="cas_TM1791_cmr6"/>
    <property type="match status" value="1"/>
</dbReference>
<feature type="compositionally biased region" description="Basic and acidic residues" evidence="3">
    <location>
        <begin position="78"/>
        <end position="90"/>
    </location>
</feature>
<evidence type="ECO:0000256" key="2">
    <source>
        <dbReference type="ARBA" id="ARBA00093789"/>
    </source>
</evidence>
<evidence type="ECO:0000256" key="1">
    <source>
        <dbReference type="ARBA" id="ARBA00023118"/>
    </source>
</evidence>
<gene>
    <name evidence="5" type="ORF">BZB76_6507</name>
</gene>
<dbReference type="Pfam" id="PF03787">
    <property type="entry name" value="RAMPs"/>
    <property type="match status" value="1"/>
</dbReference>
<keyword evidence="1" id="KW-0051">Antiviral defense</keyword>
<dbReference type="GO" id="GO:0051607">
    <property type="term" value="P:defense response to virus"/>
    <property type="evidence" value="ECO:0007669"/>
    <property type="project" value="UniProtKB-KW"/>
</dbReference>
<dbReference type="OrthoDB" id="9813956at2"/>
<reference evidence="5 6" key="1">
    <citation type="submission" date="2018-10" db="EMBL/GenBank/DDBJ databases">
        <title>Genomic Encyclopedia of Archaeal and Bacterial Type Strains, Phase II (KMG-II): from individual species to whole genera.</title>
        <authorList>
            <person name="Goeker M."/>
        </authorList>
    </citation>
    <scope>NUCLEOTIDE SEQUENCE [LARGE SCALE GENOMIC DNA]</scope>
    <source>
        <strain evidence="5 6">DSM 43383</strain>
    </source>
</reference>
<comment type="subunit">
    <text evidence="2">Part of the Csm effector complex that includes Cas10, Csm2, Csm3, Csm4 and Csm5.</text>
</comment>
<evidence type="ECO:0000313" key="6">
    <source>
        <dbReference type="Proteomes" id="UP000274601"/>
    </source>
</evidence>
<sequence>MTELIAGPLNRRYQIPSEKDEPAEFRPRSAHGTPLHGANARLVLLRTAVLGGVESGADALDDEPVRRWATATSLGQHRPGEGRAAGDRSRPHRLLEAVQLRRRAAVAALAAAAEGAVRIMRLEAQGAVVTGTGDAGVRNVGITLHGTYGWPMIPGTALKGVAHAFARDVAGTAEDEIVRLFGAPRPGSRGDAVQGAVTILDALPGPGGVTVTEHVLTPHARTYRAPGGNAPAPPAEYLNPIPIPFLAVEDGAFVTHLIGPEPDVDRMTELLGAAVDEIGVGAKTASGYGYLTAGTDAP</sequence>
<dbReference type="EMBL" id="RBWU01000008">
    <property type="protein sequence ID" value="RKS68250.1"/>
    <property type="molecule type" value="Genomic_DNA"/>
</dbReference>